<accession>A0A0E9SVQ2</accession>
<sequence>MSQNTRLVHSYVWVHLGTHRMTEYVIHKCREIMNVLFL</sequence>
<protein>
    <submittedName>
        <fullName evidence="1">Uncharacterized protein</fullName>
    </submittedName>
</protein>
<proteinExistence type="predicted"/>
<dbReference type="EMBL" id="GBXM01063265">
    <property type="protein sequence ID" value="JAH45312.1"/>
    <property type="molecule type" value="Transcribed_RNA"/>
</dbReference>
<evidence type="ECO:0000313" key="1">
    <source>
        <dbReference type="EMBL" id="JAH45312.1"/>
    </source>
</evidence>
<organism evidence="1">
    <name type="scientific">Anguilla anguilla</name>
    <name type="common">European freshwater eel</name>
    <name type="synonym">Muraena anguilla</name>
    <dbReference type="NCBI Taxonomy" id="7936"/>
    <lineage>
        <taxon>Eukaryota</taxon>
        <taxon>Metazoa</taxon>
        <taxon>Chordata</taxon>
        <taxon>Craniata</taxon>
        <taxon>Vertebrata</taxon>
        <taxon>Euteleostomi</taxon>
        <taxon>Actinopterygii</taxon>
        <taxon>Neopterygii</taxon>
        <taxon>Teleostei</taxon>
        <taxon>Anguilliformes</taxon>
        <taxon>Anguillidae</taxon>
        <taxon>Anguilla</taxon>
    </lineage>
</organism>
<name>A0A0E9SVQ2_ANGAN</name>
<reference evidence="1" key="2">
    <citation type="journal article" date="2015" name="Fish Shellfish Immunol.">
        <title>Early steps in the European eel (Anguilla anguilla)-Vibrio vulnificus interaction in the gills: Role of the RtxA13 toxin.</title>
        <authorList>
            <person name="Callol A."/>
            <person name="Pajuelo D."/>
            <person name="Ebbesson L."/>
            <person name="Teles M."/>
            <person name="MacKenzie S."/>
            <person name="Amaro C."/>
        </authorList>
    </citation>
    <scope>NUCLEOTIDE SEQUENCE</scope>
</reference>
<dbReference type="AlphaFoldDB" id="A0A0E9SVQ2"/>
<reference evidence="1" key="1">
    <citation type="submission" date="2014-11" db="EMBL/GenBank/DDBJ databases">
        <authorList>
            <person name="Amaro Gonzalez C."/>
        </authorList>
    </citation>
    <scope>NUCLEOTIDE SEQUENCE</scope>
</reference>